<evidence type="ECO:0000313" key="2">
    <source>
        <dbReference type="Proteomes" id="UP001517376"/>
    </source>
</evidence>
<protein>
    <submittedName>
        <fullName evidence="1">Uncharacterized protein</fullName>
    </submittedName>
</protein>
<accession>A0ABW9YBD3</accession>
<gene>
    <name evidence="1" type="ORF">GU920_16540</name>
</gene>
<proteinExistence type="predicted"/>
<sequence>MQAIRKFFPAQTQAEAAPQPFERAPLHAAVLSDRPARLMAALALQGIAAVDAADCDLALLLRDAPDMLVIDLDPAHIPARRIALLVAQLGWLRRDLVVAVSRRCAPQARGFAIDVIFDADADPDTLSLGLHEAARLLRHSRLRPVEAAAPRHAVLHHQAPRRARLFG</sequence>
<organism evidence="1 2">
    <name type="scientific">Paragemmobacter ruber</name>
    <dbReference type="NCBI Taxonomy" id="1985673"/>
    <lineage>
        <taxon>Bacteria</taxon>
        <taxon>Pseudomonadati</taxon>
        <taxon>Pseudomonadota</taxon>
        <taxon>Alphaproteobacteria</taxon>
        <taxon>Rhodobacterales</taxon>
        <taxon>Paracoccaceae</taxon>
        <taxon>Paragemmobacter</taxon>
    </lineage>
</organism>
<keyword evidence="2" id="KW-1185">Reference proteome</keyword>
<dbReference type="EMBL" id="JAAATW010000004">
    <property type="protein sequence ID" value="NBE09154.1"/>
    <property type="molecule type" value="Genomic_DNA"/>
</dbReference>
<dbReference type="RefSeq" id="WP_161768227.1">
    <property type="nucleotide sequence ID" value="NZ_JAAATW010000004.1"/>
</dbReference>
<dbReference type="Proteomes" id="UP001517376">
    <property type="component" value="Unassembled WGS sequence"/>
</dbReference>
<evidence type="ECO:0000313" key="1">
    <source>
        <dbReference type="EMBL" id="NBE09154.1"/>
    </source>
</evidence>
<comment type="caution">
    <text evidence="1">The sequence shown here is derived from an EMBL/GenBank/DDBJ whole genome shotgun (WGS) entry which is preliminary data.</text>
</comment>
<name>A0ABW9YBD3_9RHOB</name>
<reference evidence="2" key="1">
    <citation type="submission" date="2020-01" db="EMBL/GenBank/DDBJ databases">
        <title>Sphingomonas sp. strain CSW-10.</title>
        <authorList>
            <person name="Chen W.-M."/>
        </authorList>
    </citation>
    <scope>NUCLEOTIDE SEQUENCE [LARGE SCALE GENOMIC DNA]</scope>
    <source>
        <strain evidence="2">CCP-1</strain>
    </source>
</reference>